<evidence type="ECO:0000313" key="1">
    <source>
        <dbReference type="EMBL" id="MBO3274095.1"/>
    </source>
</evidence>
<comment type="caution">
    <text evidence="1">The sequence shown here is derived from an EMBL/GenBank/DDBJ whole genome shotgun (WGS) entry which is preliminary data.</text>
</comment>
<dbReference type="InterPro" id="IPR010260">
    <property type="entry name" value="AlpA"/>
</dbReference>
<dbReference type="Proteomes" id="UP000669060">
    <property type="component" value="Unassembled WGS sequence"/>
</dbReference>
<dbReference type="PANTHER" id="PTHR36154">
    <property type="entry name" value="DNA-BINDING TRANSCRIPTIONAL ACTIVATOR ALPA"/>
    <property type="match status" value="1"/>
</dbReference>
<keyword evidence="2" id="KW-1185">Reference proteome</keyword>
<evidence type="ECO:0000313" key="2">
    <source>
        <dbReference type="Proteomes" id="UP000669060"/>
    </source>
</evidence>
<reference evidence="1 2" key="1">
    <citation type="submission" date="2020-12" db="EMBL/GenBank/DDBJ databases">
        <title>Pseudomonas schmalbachii sp. nov. isolated from millipede gut.</title>
        <authorList>
            <person name="Shelomi M."/>
        </authorList>
    </citation>
    <scope>NUCLEOTIDE SEQUENCE [LARGE SCALE GENOMIC DNA]</scope>
    <source>
        <strain evidence="1 2">Milli4</strain>
    </source>
</reference>
<dbReference type="InterPro" id="IPR052931">
    <property type="entry name" value="Prophage_regulatory_activator"/>
</dbReference>
<dbReference type="PANTHER" id="PTHR36154:SF1">
    <property type="entry name" value="DNA-BINDING TRANSCRIPTIONAL ACTIVATOR ALPA"/>
    <property type="match status" value="1"/>
</dbReference>
<sequence length="68" mass="7451">MALPIQQSRHIMRLPAVRAATGLSRTTIYDLMKAGRFPRGRRIAGTGATGWDSLEINAWVSKQLGEVA</sequence>
<name>A0ABS3TN45_9PSED</name>
<organism evidence="1 2">
    <name type="scientific">Pseudomonas schmalbachii</name>
    <dbReference type="NCBI Taxonomy" id="2816993"/>
    <lineage>
        <taxon>Bacteria</taxon>
        <taxon>Pseudomonadati</taxon>
        <taxon>Pseudomonadota</taxon>
        <taxon>Gammaproteobacteria</taxon>
        <taxon>Pseudomonadales</taxon>
        <taxon>Pseudomonadaceae</taxon>
        <taxon>Pseudomonas</taxon>
    </lineage>
</organism>
<dbReference type="Gene3D" id="1.10.238.160">
    <property type="match status" value="1"/>
</dbReference>
<dbReference type="Pfam" id="PF05930">
    <property type="entry name" value="Phage_AlpA"/>
    <property type="match status" value="1"/>
</dbReference>
<dbReference type="EMBL" id="JAELYA010000001">
    <property type="protein sequence ID" value="MBO3274095.1"/>
    <property type="molecule type" value="Genomic_DNA"/>
</dbReference>
<protein>
    <submittedName>
        <fullName evidence="1">AlpA family phage regulatory protein</fullName>
    </submittedName>
</protein>
<gene>
    <name evidence="1" type="ORF">JFY56_02520</name>
</gene>
<accession>A0ABS3TN45</accession>
<proteinExistence type="predicted"/>